<dbReference type="EMBL" id="ML120357">
    <property type="protein sequence ID" value="RPB04698.1"/>
    <property type="molecule type" value="Genomic_DNA"/>
</dbReference>
<feature type="compositionally biased region" description="Basic residues" evidence="1">
    <location>
        <begin position="22"/>
        <end position="36"/>
    </location>
</feature>
<dbReference type="Proteomes" id="UP000276215">
    <property type="component" value="Unassembled WGS sequence"/>
</dbReference>
<dbReference type="AlphaFoldDB" id="A0A3N4K570"/>
<sequence>MWAKRRSHSWKSDVRGKENQFGRRKSLWRRKQKKIGKGQTKINSHSNLRHSNL</sequence>
<gene>
    <name evidence="2" type="ORF">L873DRAFT_1799086</name>
</gene>
<protein>
    <submittedName>
        <fullName evidence="2">Uncharacterized protein</fullName>
    </submittedName>
</protein>
<feature type="compositionally biased region" description="Polar residues" evidence="1">
    <location>
        <begin position="43"/>
        <end position="53"/>
    </location>
</feature>
<organism evidence="2 3">
    <name type="scientific">Choiromyces venosus 120613-1</name>
    <dbReference type="NCBI Taxonomy" id="1336337"/>
    <lineage>
        <taxon>Eukaryota</taxon>
        <taxon>Fungi</taxon>
        <taxon>Dikarya</taxon>
        <taxon>Ascomycota</taxon>
        <taxon>Pezizomycotina</taxon>
        <taxon>Pezizomycetes</taxon>
        <taxon>Pezizales</taxon>
        <taxon>Tuberaceae</taxon>
        <taxon>Choiromyces</taxon>
    </lineage>
</organism>
<name>A0A3N4K570_9PEZI</name>
<evidence type="ECO:0000256" key="1">
    <source>
        <dbReference type="SAM" id="MobiDB-lite"/>
    </source>
</evidence>
<accession>A0A3N4K570</accession>
<feature type="region of interest" description="Disordered" evidence="1">
    <location>
        <begin position="1"/>
        <end position="53"/>
    </location>
</feature>
<evidence type="ECO:0000313" key="2">
    <source>
        <dbReference type="EMBL" id="RPB04698.1"/>
    </source>
</evidence>
<evidence type="ECO:0000313" key="3">
    <source>
        <dbReference type="Proteomes" id="UP000276215"/>
    </source>
</evidence>
<reference evidence="2 3" key="1">
    <citation type="journal article" date="2018" name="Nat. Ecol. Evol.">
        <title>Pezizomycetes genomes reveal the molecular basis of ectomycorrhizal truffle lifestyle.</title>
        <authorList>
            <person name="Murat C."/>
            <person name="Payen T."/>
            <person name="Noel B."/>
            <person name="Kuo A."/>
            <person name="Morin E."/>
            <person name="Chen J."/>
            <person name="Kohler A."/>
            <person name="Krizsan K."/>
            <person name="Balestrini R."/>
            <person name="Da Silva C."/>
            <person name="Montanini B."/>
            <person name="Hainaut M."/>
            <person name="Levati E."/>
            <person name="Barry K.W."/>
            <person name="Belfiori B."/>
            <person name="Cichocki N."/>
            <person name="Clum A."/>
            <person name="Dockter R.B."/>
            <person name="Fauchery L."/>
            <person name="Guy J."/>
            <person name="Iotti M."/>
            <person name="Le Tacon F."/>
            <person name="Lindquist E.A."/>
            <person name="Lipzen A."/>
            <person name="Malagnac F."/>
            <person name="Mello A."/>
            <person name="Molinier V."/>
            <person name="Miyauchi S."/>
            <person name="Poulain J."/>
            <person name="Riccioni C."/>
            <person name="Rubini A."/>
            <person name="Sitrit Y."/>
            <person name="Splivallo R."/>
            <person name="Traeger S."/>
            <person name="Wang M."/>
            <person name="Zifcakova L."/>
            <person name="Wipf D."/>
            <person name="Zambonelli A."/>
            <person name="Paolocci F."/>
            <person name="Nowrousian M."/>
            <person name="Ottonello S."/>
            <person name="Baldrian P."/>
            <person name="Spatafora J.W."/>
            <person name="Henrissat B."/>
            <person name="Nagy L.G."/>
            <person name="Aury J.M."/>
            <person name="Wincker P."/>
            <person name="Grigoriev I.V."/>
            <person name="Bonfante P."/>
            <person name="Martin F.M."/>
        </authorList>
    </citation>
    <scope>NUCLEOTIDE SEQUENCE [LARGE SCALE GENOMIC DNA]</scope>
    <source>
        <strain evidence="2 3">120613-1</strain>
    </source>
</reference>
<feature type="compositionally biased region" description="Basic and acidic residues" evidence="1">
    <location>
        <begin position="10"/>
        <end position="21"/>
    </location>
</feature>
<proteinExistence type="predicted"/>
<keyword evidence="3" id="KW-1185">Reference proteome</keyword>